<feature type="compositionally biased region" description="Basic and acidic residues" evidence="8">
    <location>
        <begin position="178"/>
        <end position="188"/>
    </location>
</feature>
<feature type="compositionally biased region" description="Basic and acidic residues" evidence="8">
    <location>
        <begin position="246"/>
        <end position="256"/>
    </location>
</feature>
<feature type="compositionally biased region" description="Basic and acidic residues" evidence="8">
    <location>
        <begin position="20"/>
        <end position="31"/>
    </location>
</feature>
<evidence type="ECO:0000256" key="7">
    <source>
        <dbReference type="ARBA" id="ARBA00023242"/>
    </source>
</evidence>
<dbReference type="Pfam" id="PF14474">
    <property type="entry name" value="RTC4"/>
    <property type="match status" value="1"/>
</dbReference>
<feature type="compositionally biased region" description="Polar residues" evidence="8">
    <location>
        <begin position="126"/>
        <end position="135"/>
    </location>
</feature>
<evidence type="ECO:0000313" key="11">
    <source>
        <dbReference type="Proteomes" id="UP000800096"/>
    </source>
</evidence>
<evidence type="ECO:0000256" key="6">
    <source>
        <dbReference type="ARBA" id="ARBA00022490"/>
    </source>
</evidence>
<sequence>MPVLSRHAPKLLATVNGKRHATDEDHEEPPAKRTLSPAEEDYFAEPLSTDDELPAPPQRPSKPPVAVTASPKADGLPAPPTRSVTAASAVTGRRNLDGANAAQNTPQSSTGGPGDLFGFGMEHASQRSSKSSQPKITFGSKAATPNIHTRPPAKKPVKFGKRAAIRVPNRVGKPTKIGNRDKQARASDDDSSDCSMLDEDGMNQLLGPAEQHDPELRKAELLHSTPEDKSLKRTLRRSRPTVLHDQLGDWRKDRAPESSQPTSSAQRDDRDNVHEYIDQLPGDDVEGSCCPLCRTPVHEEDYWQFWKGKSKTVKNQNVFCRDHKIKSAQDEFRNEGYRDIDWTALPRRITKLRMELFKILHNDRASIYRDRYEPIALTGKAAAVPSRRKDLPHFVQQELESYALDDQSTYPGYYGPHGRRVITETVMKILKNEIKNCSDTVVQGSGPATFIQAVLVPETAIMLIMEDCLVDREGAEEIREKTYELGMLLNEEIEDQLEAHEQSDDENEYGGK</sequence>
<dbReference type="OrthoDB" id="128308at2759"/>
<evidence type="ECO:0000256" key="2">
    <source>
        <dbReference type="ARBA" id="ARBA00004123"/>
    </source>
</evidence>
<dbReference type="AlphaFoldDB" id="A0A6A5QCE3"/>
<comment type="function">
    <text evidence="1">May be involved in a process influencing telomere capping.</text>
</comment>
<evidence type="ECO:0000259" key="9">
    <source>
        <dbReference type="SMART" id="SM01312"/>
    </source>
</evidence>
<gene>
    <name evidence="10" type="ORF">BDU57DRAFT_458420</name>
</gene>
<feature type="compositionally biased region" description="Pro residues" evidence="8">
    <location>
        <begin position="54"/>
        <end position="63"/>
    </location>
</feature>
<keyword evidence="7" id="KW-0539">Nucleus</keyword>
<dbReference type="GO" id="GO:0005634">
    <property type="term" value="C:nucleus"/>
    <property type="evidence" value="ECO:0007669"/>
    <property type="project" value="UniProtKB-SubCell"/>
</dbReference>
<accession>A0A6A5QCE3</accession>
<feature type="compositionally biased region" description="Basic and acidic residues" evidence="8">
    <location>
        <begin position="221"/>
        <end position="231"/>
    </location>
</feature>
<keyword evidence="11" id="KW-1185">Reference proteome</keyword>
<evidence type="ECO:0000256" key="8">
    <source>
        <dbReference type="SAM" id="MobiDB-lite"/>
    </source>
</evidence>
<evidence type="ECO:0000256" key="5">
    <source>
        <dbReference type="ARBA" id="ARBA00015162"/>
    </source>
</evidence>
<feature type="domain" description="Restriction of telomere capping protein 4 C-terminal" evidence="9">
    <location>
        <begin position="359"/>
        <end position="492"/>
    </location>
</feature>
<feature type="compositionally biased region" description="Polar residues" evidence="8">
    <location>
        <begin position="101"/>
        <end position="110"/>
    </location>
</feature>
<feature type="compositionally biased region" description="Acidic residues" evidence="8">
    <location>
        <begin position="38"/>
        <end position="53"/>
    </location>
</feature>
<reference evidence="10" key="1">
    <citation type="journal article" date="2020" name="Stud. Mycol.">
        <title>101 Dothideomycetes genomes: a test case for predicting lifestyles and emergence of pathogens.</title>
        <authorList>
            <person name="Haridas S."/>
            <person name="Albert R."/>
            <person name="Binder M."/>
            <person name="Bloem J."/>
            <person name="Labutti K."/>
            <person name="Salamov A."/>
            <person name="Andreopoulos B."/>
            <person name="Baker S."/>
            <person name="Barry K."/>
            <person name="Bills G."/>
            <person name="Bluhm B."/>
            <person name="Cannon C."/>
            <person name="Castanera R."/>
            <person name="Culley D."/>
            <person name="Daum C."/>
            <person name="Ezra D."/>
            <person name="Gonzalez J."/>
            <person name="Henrissat B."/>
            <person name="Kuo A."/>
            <person name="Liang C."/>
            <person name="Lipzen A."/>
            <person name="Lutzoni F."/>
            <person name="Magnuson J."/>
            <person name="Mondo S."/>
            <person name="Nolan M."/>
            <person name="Ohm R."/>
            <person name="Pangilinan J."/>
            <person name="Park H.-J."/>
            <person name="Ramirez L."/>
            <person name="Alfaro M."/>
            <person name="Sun H."/>
            <person name="Tritt A."/>
            <person name="Yoshinaga Y."/>
            <person name="Zwiers L.-H."/>
            <person name="Turgeon B."/>
            <person name="Goodwin S."/>
            <person name="Spatafora J."/>
            <person name="Crous P."/>
            <person name="Grigoriev I."/>
        </authorList>
    </citation>
    <scope>NUCLEOTIDE SEQUENCE</scope>
    <source>
        <strain evidence="10">HMLAC05119</strain>
    </source>
</reference>
<feature type="compositionally biased region" description="Basic residues" evidence="8">
    <location>
        <begin position="151"/>
        <end position="164"/>
    </location>
</feature>
<feature type="region of interest" description="Disordered" evidence="8">
    <location>
        <begin position="1"/>
        <end position="208"/>
    </location>
</feature>
<dbReference type="SMART" id="SM01312">
    <property type="entry name" value="RTC4"/>
    <property type="match status" value="1"/>
</dbReference>
<dbReference type="InterPro" id="IPR039024">
    <property type="entry name" value="RTC4"/>
</dbReference>
<feature type="region of interest" description="Disordered" evidence="8">
    <location>
        <begin position="221"/>
        <end position="272"/>
    </location>
</feature>
<evidence type="ECO:0000256" key="4">
    <source>
        <dbReference type="ARBA" id="ARBA00009461"/>
    </source>
</evidence>
<feature type="compositionally biased region" description="Acidic residues" evidence="8">
    <location>
        <begin position="189"/>
        <end position="201"/>
    </location>
</feature>
<dbReference type="PANTHER" id="PTHR41391:SF1">
    <property type="entry name" value="RESTRICTION OF TELOMERE CAPPING PROTEIN 4"/>
    <property type="match status" value="1"/>
</dbReference>
<comment type="similarity">
    <text evidence="4">Belongs to the RTC4 family.</text>
</comment>
<organism evidence="10 11">
    <name type="scientific">Ampelomyces quisqualis</name>
    <name type="common">Powdery mildew agent</name>
    <dbReference type="NCBI Taxonomy" id="50730"/>
    <lineage>
        <taxon>Eukaryota</taxon>
        <taxon>Fungi</taxon>
        <taxon>Dikarya</taxon>
        <taxon>Ascomycota</taxon>
        <taxon>Pezizomycotina</taxon>
        <taxon>Dothideomycetes</taxon>
        <taxon>Pleosporomycetidae</taxon>
        <taxon>Pleosporales</taxon>
        <taxon>Pleosporineae</taxon>
        <taxon>Phaeosphaeriaceae</taxon>
        <taxon>Ampelomyces</taxon>
    </lineage>
</organism>
<dbReference type="InterPro" id="IPR028094">
    <property type="entry name" value="RTC4_C"/>
</dbReference>
<protein>
    <recommendedName>
        <fullName evidence="5">Restriction of telomere capping protein 4</fullName>
    </recommendedName>
</protein>
<evidence type="ECO:0000313" key="10">
    <source>
        <dbReference type="EMBL" id="KAF1912466.1"/>
    </source>
</evidence>
<dbReference type="PANTHER" id="PTHR41391">
    <property type="entry name" value="RESTRICTION OF TELOMERE CAPPING PROTEIN 4"/>
    <property type="match status" value="1"/>
</dbReference>
<proteinExistence type="inferred from homology"/>
<dbReference type="EMBL" id="ML979140">
    <property type="protein sequence ID" value="KAF1912466.1"/>
    <property type="molecule type" value="Genomic_DNA"/>
</dbReference>
<name>A0A6A5QCE3_AMPQU</name>
<keyword evidence="6" id="KW-0963">Cytoplasm</keyword>
<dbReference type="GO" id="GO:0005737">
    <property type="term" value="C:cytoplasm"/>
    <property type="evidence" value="ECO:0007669"/>
    <property type="project" value="UniProtKB-SubCell"/>
</dbReference>
<evidence type="ECO:0000256" key="3">
    <source>
        <dbReference type="ARBA" id="ARBA00004496"/>
    </source>
</evidence>
<comment type="subcellular location">
    <subcellularLocation>
        <location evidence="3">Cytoplasm</location>
    </subcellularLocation>
    <subcellularLocation>
        <location evidence="2">Nucleus</location>
    </subcellularLocation>
</comment>
<dbReference type="Proteomes" id="UP000800096">
    <property type="component" value="Unassembled WGS sequence"/>
</dbReference>
<evidence type="ECO:0000256" key="1">
    <source>
        <dbReference type="ARBA" id="ARBA00002738"/>
    </source>
</evidence>